<evidence type="ECO:0000256" key="1">
    <source>
        <dbReference type="SAM" id="MobiDB-lite"/>
    </source>
</evidence>
<evidence type="ECO:0000313" key="4">
    <source>
        <dbReference type="Proteomes" id="UP001239462"/>
    </source>
</evidence>
<feature type="compositionally biased region" description="Polar residues" evidence="1">
    <location>
        <begin position="578"/>
        <end position="595"/>
    </location>
</feature>
<feature type="region of interest" description="Disordered" evidence="1">
    <location>
        <begin position="556"/>
        <end position="738"/>
    </location>
</feature>
<accession>A0ABT7PMA3</accession>
<evidence type="ECO:0000259" key="2">
    <source>
        <dbReference type="Pfam" id="PF13629"/>
    </source>
</evidence>
<sequence length="893" mass="94349">MADSKPFDPKTPDQERSMRASSVNHTAKKIGSSNRLAKRTMLLSLVLASSSLSSSEAQQPSPAQGQTHAAGLIQHSDFAKSYGNRVVSRVRQNTARGGQVRSNPFFVPSQTRQVTGDVQLASQNEANVRGNAETDGRAGMVATSRQAGIVGRTASHNAGGENRSTEYPVAGTHPRRNESAGNAFAQQSTRRQTSRLQTVAAPFLQPLETHTSAAYTNNQIRPVAETRDADAVAESAQPIVFSFTDDAEEIASLEVTTAAADAIEEPSLGAIDEAIETISTNAALQGDTKTGVVDDAEVVDESVGELPEGFVIQEAPLIDFTKSLPKAVAPVAESSDGISLSLSDETEDRLEPETPDDSFADPTGSGESMDVGSLAVDALEVDALEVDALEVDALEVDALEVDALEVDALGETSTDLADIGSPVMLAPVVDLARQVPLPEELHSVDDTIRVNPNVPASEVKPPSSVGAIQVNRAKNTVPLVSQEDGRAPVTVAMPPIEIEETLEASAEQHTPLLAAVPEPRMLPGLGAESAASEPVELAVPINLNGPVGETARDDFAALPELPPPTASAPEKSSPAIVPNQSDSVARTPTSTSPLTVNPRRPATSTPNDAVIPMPVFADRPPSITELTEPDQTPLIGSPVEVDPARNYESPPAKAISAKQKTPEPDFASPAESGNVNLASMHRRGDNRGMGFPRPTPTLQAESTTDAESLPQLPKSPAASQSNRQTVVRPEATDSFEPNSFETAGNQIVLRLRRGQVRSMTIGGTLRGVNIADKETCQAFAAGANEFKLIGTGLGTTELTVWADVRSGKPTQKQTFRIVVSESLDATGDQVTERTDLLNDSIQQAFPTASVLVTQRQGQLFVEGECPSESVATQIIRLVRKSCLIPVQDKLVVR</sequence>
<feature type="compositionally biased region" description="Low complexity" evidence="1">
    <location>
        <begin position="186"/>
        <end position="195"/>
    </location>
</feature>
<feature type="compositionally biased region" description="Polar residues" evidence="1">
    <location>
        <begin position="19"/>
        <end position="35"/>
    </location>
</feature>
<proteinExistence type="predicted"/>
<feature type="compositionally biased region" description="Acidic residues" evidence="1">
    <location>
        <begin position="344"/>
        <end position="359"/>
    </location>
</feature>
<feature type="domain" description="Pilus formation protein N-terminal" evidence="2">
    <location>
        <begin position="748"/>
        <end position="803"/>
    </location>
</feature>
<organism evidence="3 4">
    <name type="scientific">Roseiconus lacunae</name>
    <dbReference type="NCBI Taxonomy" id="2605694"/>
    <lineage>
        <taxon>Bacteria</taxon>
        <taxon>Pseudomonadati</taxon>
        <taxon>Planctomycetota</taxon>
        <taxon>Planctomycetia</taxon>
        <taxon>Pirellulales</taxon>
        <taxon>Pirellulaceae</taxon>
        <taxon>Roseiconus</taxon>
    </lineage>
</organism>
<gene>
    <name evidence="3" type="ORF">QTN89_19545</name>
</gene>
<feature type="compositionally biased region" description="Polar residues" evidence="1">
    <location>
        <begin position="696"/>
        <end position="706"/>
    </location>
</feature>
<dbReference type="Proteomes" id="UP001239462">
    <property type="component" value="Unassembled WGS sequence"/>
</dbReference>
<feature type="compositionally biased region" description="Basic and acidic residues" evidence="1">
    <location>
        <begin position="1"/>
        <end position="18"/>
    </location>
</feature>
<dbReference type="Pfam" id="PF13629">
    <property type="entry name" value="T2SS-T3SS_pil_N"/>
    <property type="match status" value="1"/>
</dbReference>
<dbReference type="EMBL" id="JASZZN010000015">
    <property type="protein sequence ID" value="MDM4017652.1"/>
    <property type="molecule type" value="Genomic_DNA"/>
</dbReference>
<dbReference type="InterPro" id="IPR032789">
    <property type="entry name" value="T2SS-T3SS_pil_N"/>
</dbReference>
<comment type="caution">
    <text evidence="3">The sequence shown here is derived from an EMBL/GenBank/DDBJ whole genome shotgun (WGS) entry which is preliminary data.</text>
</comment>
<reference evidence="3 4" key="1">
    <citation type="submission" date="2023-06" db="EMBL/GenBank/DDBJ databases">
        <title>Roseiconus lacunae JC819 isolated from Gulf of Mannar region, Tamil Nadu.</title>
        <authorList>
            <person name="Pk S."/>
            <person name="Ch S."/>
            <person name="Ch V.R."/>
        </authorList>
    </citation>
    <scope>NUCLEOTIDE SEQUENCE [LARGE SCALE GENOMIC DNA]</scope>
    <source>
        <strain evidence="3 4">JC819</strain>
    </source>
</reference>
<feature type="region of interest" description="Disordered" evidence="1">
    <location>
        <begin position="1"/>
        <end position="35"/>
    </location>
</feature>
<feature type="region of interest" description="Disordered" evidence="1">
    <location>
        <begin position="50"/>
        <end position="69"/>
    </location>
</feature>
<feature type="region of interest" description="Disordered" evidence="1">
    <location>
        <begin position="335"/>
        <end position="369"/>
    </location>
</feature>
<evidence type="ECO:0000313" key="3">
    <source>
        <dbReference type="EMBL" id="MDM4017652.1"/>
    </source>
</evidence>
<name>A0ABT7PMA3_9BACT</name>
<feature type="compositionally biased region" description="Polar residues" evidence="1">
    <location>
        <begin position="56"/>
        <end position="67"/>
    </location>
</feature>
<feature type="region of interest" description="Disordered" evidence="1">
    <location>
        <begin position="154"/>
        <end position="195"/>
    </location>
</feature>
<keyword evidence="4" id="KW-1185">Reference proteome</keyword>
<protein>
    <submittedName>
        <fullName evidence="3">Pilus assembly protein N-terminal domain-containing protein</fullName>
    </submittedName>
</protein>
<dbReference type="RefSeq" id="WP_289165149.1">
    <property type="nucleotide sequence ID" value="NZ_JASZZN010000015.1"/>
</dbReference>